<protein>
    <recommendedName>
        <fullName evidence="7">HemY N-terminal domain-containing protein</fullName>
    </recommendedName>
</protein>
<evidence type="ECO:0000256" key="6">
    <source>
        <dbReference type="SAM" id="Phobius"/>
    </source>
</evidence>
<proteinExistence type="predicted"/>
<evidence type="ECO:0000256" key="5">
    <source>
        <dbReference type="SAM" id="MobiDB-lite"/>
    </source>
</evidence>
<name>U6B4Y2_9HYPH</name>
<reference evidence="8 9" key="1">
    <citation type="journal article" date="2014" name="Mol. Plant Microbe Interact.">
        <title>The complete genome sequence of Candidatus Liberibacter americanus, associated with citrus Huanglongbing.</title>
        <authorList>
            <person name="Wulff N.A."/>
            <person name="Zhang S."/>
            <person name="Setubal J.C."/>
            <person name="Almeida N.F."/>
            <person name="Martins E.C."/>
            <person name="Harakava R."/>
            <person name="Kumar D."/>
            <person name="Rangel L.T."/>
            <person name="Foissac X."/>
            <person name="Bove J."/>
            <person name="Gabriel D.W."/>
        </authorList>
    </citation>
    <scope>NUCLEOTIDE SEQUENCE [LARGE SCALE GENOMIC DNA]</scope>
    <source>
        <strain evidence="8 9">Sao Paulo</strain>
    </source>
</reference>
<evidence type="ECO:0000256" key="2">
    <source>
        <dbReference type="ARBA" id="ARBA00022692"/>
    </source>
</evidence>
<dbReference type="GO" id="GO:0016020">
    <property type="term" value="C:membrane"/>
    <property type="evidence" value="ECO:0007669"/>
    <property type="project" value="UniProtKB-SubCell"/>
</dbReference>
<evidence type="ECO:0000256" key="4">
    <source>
        <dbReference type="ARBA" id="ARBA00023136"/>
    </source>
</evidence>
<dbReference type="EMBL" id="CP006604">
    <property type="protein sequence ID" value="AHA28129.1"/>
    <property type="molecule type" value="Genomic_DNA"/>
</dbReference>
<evidence type="ECO:0000313" key="8">
    <source>
        <dbReference type="EMBL" id="AHA28129.1"/>
    </source>
</evidence>
<dbReference type="RefSeq" id="WP_007557290.1">
    <property type="nucleotide sequence ID" value="NC_022793.1"/>
</dbReference>
<dbReference type="SUPFAM" id="SSF48452">
    <property type="entry name" value="TPR-like"/>
    <property type="match status" value="1"/>
</dbReference>
<accession>U6B4Y2</accession>
<dbReference type="PATRIC" id="fig|1261131.3.peg.750"/>
<evidence type="ECO:0000256" key="1">
    <source>
        <dbReference type="ARBA" id="ARBA00004370"/>
    </source>
</evidence>
<dbReference type="eggNOG" id="COG3898">
    <property type="taxonomic scope" value="Bacteria"/>
</dbReference>
<gene>
    <name evidence="8" type="ORF">lam_786</name>
</gene>
<dbReference type="InterPro" id="IPR010817">
    <property type="entry name" value="HemY_N"/>
</dbReference>
<sequence>MLRITYYFCIIFIVISSLITASYYSKDISIILGNQVYQTSSIVALSFVYVLLFALTFILAILRFFFDCPHAIVRVFNKHNYNKGYNDLSTGLIALAAKNKVLARKIASNISSKINPTTEPLVLLLESQLAIADHQHLVALEKFEMMLKIPATKEFALYGLYNESCRIGDLKSAKYYAEEAIKKSTNLEWCIDAVLQHYVHEKDWSNAINFLNQQKKSNCIKDYNRKKSILLIARSLENLSIDNATSAYNDAMEALKICNDSIVAAISAAKALIIQNKINKAEKVLEQIWKINTHPEIANIYITLSSKNSSDKIKRALKLESINKNNVESLIAVAKTLLKEGNINQARKKAMYAAEKYPRKGIFLLLAEIEKSFPENINSVIYWTEKAINAIPDPIWIAEDGSLSEEWIPVSPVSGKICIFSWNIITKNNEYIYHKHQTSFFRQNIPENNLNLSKQNKKIPKESKVFINYHSNNRHQENNLLRQPDDPGVDKKHSNIV</sequence>
<keyword evidence="3 6" id="KW-1133">Transmembrane helix</keyword>
<evidence type="ECO:0000313" key="9">
    <source>
        <dbReference type="Proteomes" id="UP000017862"/>
    </source>
</evidence>
<keyword evidence="4 6" id="KW-0472">Membrane</keyword>
<dbReference type="HOGENOM" id="CLU_028454_1_0_5"/>
<keyword evidence="2 6" id="KW-0812">Transmembrane</keyword>
<dbReference type="Proteomes" id="UP000017862">
    <property type="component" value="Chromosome"/>
</dbReference>
<dbReference type="AlphaFoldDB" id="U6B4Y2"/>
<organism evidence="8 9">
    <name type="scientific">Candidatus Liberibacter americanus str. Sao Paulo</name>
    <dbReference type="NCBI Taxonomy" id="1261131"/>
    <lineage>
        <taxon>Bacteria</taxon>
        <taxon>Pseudomonadati</taxon>
        <taxon>Pseudomonadota</taxon>
        <taxon>Alphaproteobacteria</taxon>
        <taxon>Hyphomicrobiales</taxon>
        <taxon>Rhizobiaceae</taxon>
        <taxon>Liberibacter</taxon>
    </lineage>
</organism>
<keyword evidence="9" id="KW-1185">Reference proteome</keyword>
<dbReference type="STRING" id="1261131.lam_786"/>
<dbReference type="KEGG" id="lar:lam_786"/>
<evidence type="ECO:0000256" key="3">
    <source>
        <dbReference type="ARBA" id="ARBA00022989"/>
    </source>
</evidence>
<feature type="domain" description="HemY N-terminal" evidence="7">
    <location>
        <begin position="28"/>
        <end position="130"/>
    </location>
</feature>
<feature type="region of interest" description="Disordered" evidence="5">
    <location>
        <begin position="476"/>
        <end position="497"/>
    </location>
</feature>
<feature type="transmembrane region" description="Helical" evidence="6">
    <location>
        <begin position="44"/>
        <end position="66"/>
    </location>
</feature>
<evidence type="ECO:0000259" key="7">
    <source>
        <dbReference type="Pfam" id="PF07219"/>
    </source>
</evidence>
<dbReference type="Gene3D" id="1.25.40.10">
    <property type="entry name" value="Tetratricopeptide repeat domain"/>
    <property type="match status" value="1"/>
</dbReference>
<feature type="compositionally biased region" description="Basic and acidic residues" evidence="5">
    <location>
        <begin position="483"/>
        <end position="497"/>
    </location>
</feature>
<comment type="subcellular location">
    <subcellularLocation>
        <location evidence="1">Membrane</location>
    </subcellularLocation>
</comment>
<dbReference type="Pfam" id="PF07219">
    <property type="entry name" value="HemY_N"/>
    <property type="match status" value="1"/>
</dbReference>
<feature type="transmembrane region" description="Helical" evidence="6">
    <location>
        <begin position="7"/>
        <end position="24"/>
    </location>
</feature>
<dbReference type="InterPro" id="IPR011990">
    <property type="entry name" value="TPR-like_helical_dom_sf"/>
</dbReference>